<sequence>MYQPIAISALDQPIIRDSSATLMNENNLPYHNTNPILYHPYILNPHHSPNGDLPESTPGGNKVENTKFCSISSDHVNGAVISKSPPNNKCLNVSEPGTNSVITSGINTSGIVDPLTLEYNTGPLVLTSSDVPGSQQLISLTATPHSSTMPLITPHHELLTLYFTQHPSSGLYSSYRYSNPIINDEPAQRAASTGSIFLMSNNASLQYSTSDMRNSSLEVSEVAPHILDKSGLKHKPCTYSFQVSNDQHDAPSVQSIILSPPPTASANEHFIPTENYIPGSYFESVRVRDQACDESISPLTSSISIPSQAVINQQSSEAHYTFNTTPPIPITIPMPTPVINNVEVAGLKQEPHIMESTLTINNIPQHLPLPTEQAQHYVPVLSTHLNYSQQLAYWQGQPALPEPVVVEKAENDNNSEIKSKHGGFYKNNDISVDSSISVASSDVDEKIGTVSDSGSNYEIKNESDRKNRRISFSNDISRVTESNKRSFQDMSDASDASMFVNFTQMDAGTLMSGVAPSGSMKTKARREAEAKKRRQEKRGKLASVAAAAAVSALNASNQVDRAFNRHPSCNP</sequence>
<reference evidence="2 3" key="1">
    <citation type="journal article" date="2016" name="Proc. Natl. Acad. Sci. U.S.A.">
        <title>Comparative genomics of biotechnologically important yeasts.</title>
        <authorList>
            <person name="Riley R."/>
            <person name="Haridas S."/>
            <person name="Wolfe K.H."/>
            <person name="Lopes M.R."/>
            <person name="Hittinger C.T."/>
            <person name="Goeker M."/>
            <person name="Salamov A.A."/>
            <person name="Wisecaver J.H."/>
            <person name="Long T.M."/>
            <person name="Calvey C.H."/>
            <person name="Aerts A.L."/>
            <person name="Barry K.W."/>
            <person name="Choi C."/>
            <person name="Clum A."/>
            <person name="Coughlan A.Y."/>
            <person name="Deshpande S."/>
            <person name="Douglass A.P."/>
            <person name="Hanson S.J."/>
            <person name="Klenk H.-P."/>
            <person name="LaButti K.M."/>
            <person name="Lapidus A."/>
            <person name="Lindquist E.A."/>
            <person name="Lipzen A.M."/>
            <person name="Meier-Kolthoff J.P."/>
            <person name="Ohm R.A."/>
            <person name="Otillar R.P."/>
            <person name="Pangilinan J.L."/>
            <person name="Peng Y."/>
            <person name="Rokas A."/>
            <person name="Rosa C.A."/>
            <person name="Scheuner C."/>
            <person name="Sibirny A.A."/>
            <person name="Slot J.C."/>
            <person name="Stielow J.B."/>
            <person name="Sun H."/>
            <person name="Kurtzman C.P."/>
            <person name="Blackwell M."/>
            <person name="Grigoriev I.V."/>
            <person name="Jeffries T.W."/>
        </authorList>
    </citation>
    <scope>NUCLEOTIDE SEQUENCE [LARGE SCALE GENOMIC DNA]</scope>
    <source>
        <strain evidence="2 3">DSM 6958</strain>
    </source>
</reference>
<accession>A0A1E3PSL2</accession>
<proteinExistence type="predicted"/>
<dbReference type="EMBL" id="KV454406">
    <property type="protein sequence ID" value="ODQ68411.1"/>
    <property type="molecule type" value="Genomic_DNA"/>
</dbReference>
<keyword evidence="3" id="KW-1185">Reference proteome</keyword>
<evidence type="ECO:0000256" key="1">
    <source>
        <dbReference type="SAM" id="MobiDB-lite"/>
    </source>
</evidence>
<evidence type="ECO:0008006" key="4">
    <source>
        <dbReference type="Google" id="ProtNLM"/>
    </source>
</evidence>
<name>A0A1E3PSL2_9ASCO</name>
<gene>
    <name evidence="2" type="ORF">NADFUDRAFT_68638</name>
</gene>
<dbReference type="AlphaFoldDB" id="A0A1E3PSL2"/>
<feature type="region of interest" description="Disordered" evidence="1">
    <location>
        <begin position="513"/>
        <end position="542"/>
    </location>
</feature>
<evidence type="ECO:0000313" key="3">
    <source>
        <dbReference type="Proteomes" id="UP000095009"/>
    </source>
</evidence>
<organism evidence="2 3">
    <name type="scientific">Nadsonia fulvescens var. elongata DSM 6958</name>
    <dbReference type="NCBI Taxonomy" id="857566"/>
    <lineage>
        <taxon>Eukaryota</taxon>
        <taxon>Fungi</taxon>
        <taxon>Dikarya</taxon>
        <taxon>Ascomycota</taxon>
        <taxon>Saccharomycotina</taxon>
        <taxon>Dipodascomycetes</taxon>
        <taxon>Dipodascales</taxon>
        <taxon>Dipodascales incertae sedis</taxon>
        <taxon>Nadsonia</taxon>
    </lineage>
</organism>
<protein>
    <recommendedName>
        <fullName evidence="4">Developmental regulatory protein wetA</fullName>
    </recommendedName>
</protein>
<dbReference type="STRING" id="857566.A0A1E3PSL2"/>
<dbReference type="Proteomes" id="UP000095009">
    <property type="component" value="Unassembled WGS sequence"/>
</dbReference>
<evidence type="ECO:0000313" key="2">
    <source>
        <dbReference type="EMBL" id="ODQ68411.1"/>
    </source>
</evidence>